<dbReference type="CDD" id="cd13545">
    <property type="entry name" value="PBP2_TbpA"/>
    <property type="match status" value="1"/>
</dbReference>
<proteinExistence type="inferred from homology"/>
<dbReference type="InterPro" id="IPR005967">
    <property type="entry name" value="ThiB"/>
</dbReference>
<evidence type="ECO:0000313" key="8">
    <source>
        <dbReference type="EMBL" id="MFC3911933.1"/>
    </source>
</evidence>
<dbReference type="NCBIfam" id="TIGR01276">
    <property type="entry name" value="thiB"/>
    <property type="match status" value="1"/>
</dbReference>
<gene>
    <name evidence="8" type="primary">thiB</name>
    <name evidence="8" type="ORF">ACFOSS_00435</name>
</gene>
<keyword evidence="4" id="KW-0813">Transport</keyword>
<accession>A0ABV8CIR6</accession>
<feature type="signal peptide" evidence="7">
    <location>
        <begin position="1"/>
        <end position="17"/>
    </location>
</feature>
<evidence type="ECO:0000256" key="2">
    <source>
        <dbReference type="ARBA" id="ARBA00008520"/>
    </source>
</evidence>
<dbReference type="EMBL" id="JBHSAF010000001">
    <property type="protein sequence ID" value="MFC3911933.1"/>
    <property type="molecule type" value="Genomic_DNA"/>
</dbReference>
<organism evidence="8 9">
    <name type="scientific">Pseudaeromonas sharmana</name>
    <dbReference type="NCBI Taxonomy" id="328412"/>
    <lineage>
        <taxon>Bacteria</taxon>
        <taxon>Pseudomonadati</taxon>
        <taxon>Pseudomonadota</taxon>
        <taxon>Gammaproteobacteria</taxon>
        <taxon>Aeromonadales</taxon>
        <taxon>Aeromonadaceae</taxon>
        <taxon>Pseudaeromonas</taxon>
    </lineage>
</organism>
<dbReference type="Proteomes" id="UP001595692">
    <property type="component" value="Unassembled WGS sequence"/>
</dbReference>
<evidence type="ECO:0000256" key="7">
    <source>
        <dbReference type="SAM" id="SignalP"/>
    </source>
</evidence>
<evidence type="ECO:0000256" key="6">
    <source>
        <dbReference type="ARBA" id="ARBA00022764"/>
    </source>
</evidence>
<dbReference type="Gene3D" id="3.40.190.10">
    <property type="entry name" value="Periplasmic binding protein-like II"/>
    <property type="match status" value="2"/>
</dbReference>
<reference evidence="9" key="1">
    <citation type="journal article" date="2019" name="Int. J. Syst. Evol. Microbiol.">
        <title>The Global Catalogue of Microorganisms (GCM) 10K type strain sequencing project: providing services to taxonomists for standard genome sequencing and annotation.</title>
        <authorList>
            <consortium name="The Broad Institute Genomics Platform"/>
            <consortium name="The Broad Institute Genome Sequencing Center for Infectious Disease"/>
            <person name="Wu L."/>
            <person name="Ma J."/>
        </authorList>
    </citation>
    <scope>NUCLEOTIDE SEQUENCE [LARGE SCALE GENOMIC DNA]</scope>
    <source>
        <strain evidence="9">CCUG 54939</strain>
    </source>
</reference>
<comment type="subcellular location">
    <subcellularLocation>
        <location evidence="1">Periplasm</location>
    </subcellularLocation>
</comment>
<name>A0ABV8CIR6_9GAMM</name>
<dbReference type="Pfam" id="PF01547">
    <property type="entry name" value="SBP_bac_1"/>
    <property type="match status" value="1"/>
</dbReference>
<evidence type="ECO:0000256" key="3">
    <source>
        <dbReference type="ARBA" id="ARBA00019815"/>
    </source>
</evidence>
<keyword evidence="6" id="KW-0574">Periplasm</keyword>
<dbReference type="PANTHER" id="PTHR30006:SF3">
    <property type="entry name" value="THIAMINE-BINDING PERIPLASMIC PROTEIN"/>
    <property type="match status" value="1"/>
</dbReference>
<dbReference type="InterPro" id="IPR005948">
    <property type="entry name" value="ThiB-like"/>
</dbReference>
<dbReference type="NCBIfam" id="TIGR01254">
    <property type="entry name" value="sfuA"/>
    <property type="match status" value="1"/>
</dbReference>
<dbReference type="SUPFAM" id="SSF53850">
    <property type="entry name" value="Periplasmic binding protein-like II"/>
    <property type="match status" value="1"/>
</dbReference>
<comment type="caution">
    <text evidence="8">The sequence shown here is derived from an EMBL/GenBank/DDBJ whole genome shotgun (WGS) entry which is preliminary data.</text>
</comment>
<evidence type="ECO:0000256" key="5">
    <source>
        <dbReference type="ARBA" id="ARBA00022729"/>
    </source>
</evidence>
<dbReference type="PANTHER" id="PTHR30006">
    <property type="entry name" value="THIAMINE-BINDING PERIPLASMIC PROTEIN-RELATED"/>
    <property type="match status" value="1"/>
</dbReference>
<comment type="similarity">
    <text evidence="2">Belongs to the bacterial solute-binding protein 1 family.</text>
</comment>
<keyword evidence="5 7" id="KW-0732">Signal</keyword>
<keyword evidence="9" id="KW-1185">Reference proteome</keyword>
<evidence type="ECO:0000256" key="1">
    <source>
        <dbReference type="ARBA" id="ARBA00004418"/>
    </source>
</evidence>
<feature type="chain" id="PRO_5045534443" description="Thiamine-binding periplasmic protein" evidence="7">
    <location>
        <begin position="18"/>
        <end position="325"/>
    </location>
</feature>
<dbReference type="RefSeq" id="WP_377149779.1">
    <property type="nucleotide sequence ID" value="NZ_JBHSAF010000001.1"/>
</dbReference>
<dbReference type="InterPro" id="IPR006059">
    <property type="entry name" value="SBP"/>
</dbReference>
<evidence type="ECO:0000256" key="4">
    <source>
        <dbReference type="ARBA" id="ARBA00022448"/>
    </source>
</evidence>
<protein>
    <recommendedName>
        <fullName evidence="3">Thiamine-binding periplasmic protein</fullName>
    </recommendedName>
</protein>
<sequence length="325" mass="36350">MRSLILLASLLVCAAEAAPQLTIYTYDSFASEWGPGPKIKQAFEKQCGCEIAFVPLEDGVAILNRLKLEGAHSQADLVIGMDEAMLPEARNSQLFAEHKVDLQPITLPGGWQDTRFLPFDYGHFAFVYDSSKLKQVPKSLSELAARQDLKVIYQDPRTSTPGQGLLMWVKQTQGDQAAAFWQQLAKHTVTVTKGWSEAYGMFLKGEADLVLSYTTSPAYHRLAEQKNQYQAAMFSEGHYRQVEVAAQLKSAPHPELAARFMQFILQPEFQSLIPTGNWMYPVTAVALPAGFNVDETPSQSLHLEQARIASERKAWLREWLQAVSQ</sequence>
<evidence type="ECO:0000313" key="9">
    <source>
        <dbReference type="Proteomes" id="UP001595692"/>
    </source>
</evidence>